<dbReference type="STRING" id="937334.SAMN05444406_11428"/>
<reference evidence="3 4" key="1">
    <citation type="submission" date="2016-10" db="EMBL/GenBank/DDBJ databases">
        <authorList>
            <person name="de Groot N.N."/>
        </authorList>
    </citation>
    <scope>NUCLEOTIDE SEQUENCE [LARGE SCALE GENOMIC DNA]</scope>
    <source>
        <strain evidence="3 4">DSM 20678</strain>
    </source>
</reference>
<name>A0A1I5W5L2_9FIRM</name>
<dbReference type="Proteomes" id="UP000198577">
    <property type="component" value="Unassembled WGS sequence"/>
</dbReference>
<dbReference type="RefSeq" id="WP_242948299.1">
    <property type="nucleotide sequence ID" value="NZ_FOXR01000014.1"/>
</dbReference>
<evidence type="ECO:0000259" key="2">
    <source>
        <dbReference type="PROSITE" id="PS51782"/>
    </source>
</evidence>
<dbReference type="InterPro" id="IPR036779">
    <property type="entry name" value="LysM_dom_sf"/>
</dbReference>
<gene>
    <name evidence="3" type="ORF">SAMN05444406_11428</name>
</gene>
<feature type="domain" description="LysM" evidence="2">
    <location>
        <begin position="190"/>
        <end position="234"/>
    </location>
</feature>
<feature type="domain" description="LysM" evidence="2">
    <location>
        <begin position="133"/>
        <end position="177"/>
    </location>
</feature>
<feature type="domain" description="LysM" evidence="2">
    <location>
        <begin position="75"/>
        <end position="119"/>
    </location>
</feature>
<accession>A0A1I5W5L2</accession>
<dbReference type="PROSITE" id="PS51782">
    <property type="entry name" value="LYSM"/>
    <property type="match status" value="5"/>
</dbReference>
<protein>
    <submittedName>
        <fullName evidence="3">LysM domain-containing protein</fullName>
    </submittedName>
</protein>
<feature type="domain" description="LysM" evidence="2">
    <location>
        <begin position="18"/>
        <end position="62"/>
    </location>
</feature>
<dbReference type="PROSITE" id="PS50943">
    <property type="entry name" value="HTH_CROC1"/>
    <property type="match status" value="1"/>
</dbReference>
<dbReference type="AlphaFoldDB" id="A0A1I5W5L2"/>
<feature type="domain" description="LysM" evidence="2">
    <location>
        <begin position="247"/>
        <end position="291"/>
    </location>
</feature>
<dbReference type="Gene3D" id="3.10.350.10">
    <property type="entry name" value="LysM domain"/>
    <property type="match status" value="5"/>
</dbReference>
<keyword evidence="4" id="KW-1185">Reference proteome</keyword>
<dbReference type="PANTHER" id="PTHR33734:SF22">
    <property type="entry name" value="MEMBRANE-BOUND LYTIC MUREIN TRANSGLYCOSYLASE D"/>
    <property type="match status" value="1"/>
</dbReference>
<evidence type="ECO:0000313" key="4">
    <source>
        <dbReference type="Proteomes" id="UP000198577"/>
    </source>
</evidence>
<dbReference type="SMART" id="SM00257">
    <property type="entry name" value="LysM"/>
    <property type="match status" value="5"/>
</dbReference>
<feature type="domain" description="HTH cro/C1-type" evidence="1">
    <location>
        <begin position="83"/>
        <end position="99"/>
    </location>
</feature>
<dbReference type="Pfam" id="PF01476">
    <property type="entry name" value="LysM"/>
    <property type="match status" value="5"/>
</dbReference>
<dbReference type="PANTHER" id="PTHR33734">
    <property type="entry name" value="LYSM DOMAIN-CONTAINING GPI-ANCHORED PROTEIN 2"/>
    <property type="match status" value="1"/>
</dbReference>
<dbReference type="InterPro" id="IPR001387">
    <property type="entry name" value="Cro/C1-type_HTH"/>
</dbReference>
<dbReference type="InterPro" id="IPR018392">
    <property type="entry name" value="LysM"/>
</dbReference>
<dbReference type="CDD" id="cd00118">
    <property type="entry name" value="LysM"/>
    <property type="match status" value="5"/>
</dbReference>
<evidence type="ECO:0000313" key="3">
    <source>
        <dbReference type="EMBL" id="SFQ14981.1"/>
    </source>
</evidence>
<organism evidence="3 4">
    <name type="scientific">Caldicoprobacter faecalis</name>
    <dbReference type="NCBI Taxonomy" id="937334"/>
    <lineage>
        <taxon>Bacteria</taxon>
        <taxon>Bacillati</taxon>
        <taxon>Bacillota</taxon>
        <taxon>Clostridia</taxon>
        <taxon>Caldicoprobacterales</taxon>
        <taxon>Caldicoprobacteraceae</taxon>
        <taxon>Caldicoprobacter</taxon>
    </lineage>
</organism>
<evidence type="ECO:0000259" key="1">
    <source>
        <dbReference type="PROSITE" id="PS50943"/>
    </source>
</evidence>
<sequence>MEYPMDYYALQQCPPGTMPYIIRPGDTFFSLARRFNTTVAAIISANPGVDPNRLQIGQRICIPMQPQFPPCPEGNFYTIRPGDTLFAIARRFNVSVDDLIEANPGIDPQNLRVGQVICIPLAVPQPVCPPGTFVYTVRAGDTFFSLARRFNTTVEALMAANPGVDPQGLLIGQRICIPTAVSPVCPAGTTPYIIRAGDAFFNLARRFNTTVEAIMAANPGVDPNRLQIGQRICIPIDAPSGCPAGTMPYIIRAGDTFFNLARRFNTTVEAIMAANPGVNPNRLQIGQRICIPV</sequence>
<dbReference type="SUPFAM" id="SSF54106">
    <property type="entry name" value="LysM domain"/>
    <property type="match status" value="5"/>
</dbReference>
<dbReference type="EMBL" id="FOXR01000014">
    <property type="protein sequence ID" value="SFQ14981.1"/>
    <property type="molecule type" value="Genomic_DNA"/>
</dbReference>
<proteinExistence type="predicted"/>